<dbReference type="EMBL" id="JBHRYH010000021">
    <property type="protein sequence ID" value="MFC3626529.1"/>
    <property type="molecule type" value="Genomic_DNA"/>
</dbReference>
<comment type="caution">
    <text evidence="5">The sequence shown here is derived from an EMBL/GenBank/DDBJ whole genome shotgun (WGS) entry which is preliminary data.</text>
</comment>
<evidence type="ECO:0000313" key="6">
    <source>
        <dbReference type="Proteomes" id="UP001595636"/>
    </source>
</evidence>
<evidence type="ECO:0000259" key="3">
    <source>
        <dbReference type="Pfam" id="PF13525"/>
    </source>
</evidence>
<feature type="coiled-coil region" evidence="2">
    <location>
        <begin position="20"/>
        <end position="91"/>
    </location>
</feature>
<feature type="domain" description="YbgF trimerisation" evidence="4">
    <location>
        <begin position="41"/>
        <end position="110"/>
    </location>
</feature>
<dbReference type="InterPro" id="IPR039565">
    <property type="entry name" value="BamD-like"/>
</dbReference>
<gene>
    <name evidence="2" type="primary">cpoB</name>
    <name evidence="5" type="ORF">ACFOKJ_10400</name>
</gene>
<dbReference type="RefSeq" id="WP_390279280.1">
    <property type="nucleotide sequence ID" value="NZ_JBHRYH010000021.1"/>
</dbReference>
<evidence type="ECO:0000256" key="2">
    <source>
        <dbReference type="HAMAP-Rule" id="MF_02066"/>
    </source>
</evidence>
<name>A0ABV7TUS4_9NEIS</name>
<dbReference type="InterPro" id="IPR011990">
    <property type="entry name" value="TPR-like_helical_dom_sf"/>
</dbReference>
<dbReference type="Pfam" id="PF16331">
    <property type="entry name" value="TolA_bind_tri"/>
    <property type="match status" value="1"/>
</dbReference>
<proteinExistence type="inferred from homology"/>
<feature type="domain" description="Outer membrane lipoprotein BamD-like" evidence="3">
    <location>
        <begin position="134"/>
        <end position="249"/>
    </location>
</feature>
<keyword evidence="6" id="KW-1185">Reference proteome</keyword>
<evidence type="ECO:0000259" key="4">
    <source>
        <dbReference type="Pfam" id="PF16331"/>
    </source>
</evidence>
<keyword evidence="2" id="KW-0131">Cell cycle</keyword>
<dbReference type="Gene3D" id="1.20.5.110">
    <property type="match status" value="1"/>
</dbReference>
<dbReference type="Gene3D" id="1.25.40.10">
    <property type="entry name" value="Tetratricopeptide repeat domain"/>
    <property type="match status" value="1"/>
</dbReference>
<dbReference type="InterPro" id="IPR032519">
    <property type="entry name" value="YbgF_tri"/>
</dbReference>
<comment type="similarity">
    <text evidence="2">Belongs to the CpoB family.</text>
</comment>
<keyword evidence="1 2" id="KW-0732">Signal</keyword>
<dbReference type="InterPro" id="IPR034706">
    <property type="entry name" value="CpoB"/>
</dbReference>
<evidence type="ECO:0000256" key="1">
    <source>
        <dbReference type="ARBA" id="ARBA00022729"/>
    </source>
</evidence>
<sequence>MQNRLSMLLLPVLLGACATSSDLEATRQQLQNQLSSNAQQASARLSDVEAKLANQRLLDLVNQVGQMQSEMASLRGQNEVLQHQLAETQKRQNDLYADLDLRLGKLERPQGDASAAQGEAPALAAPAPVEAALAGALDTLRKRDFAQAVPQLKAVMDRYPGSTQAVEANYWLGVAHTALKQYDAAIDIQRRFAEQYPRNAHAADALRLMADNQLALQQKDQARASLQRLIKLYPGSAAAQKAKQRLATL</sequence>
<dbReference type="Pfam" id="PF13525">
    <property type="entry name" value="YfiO"/>
    <property type="match status" value="1"/>
</dbReference>
<comment type="subcellular location">
    <subcellularLocation>
        <location evidence="2">Periplasm</location>
    </subcellularLocation>
</comment>
<reference evidence="6" key="1">
    <citation type="journal article" date="2019" name="Int. J. Syst. Evol. Microbiol.">
        <title>The Global Catalogue of Microorganisms (GCM) 10K type strain sequencing project: providing services to taxonomists for standard genome sequencing and annotation.</title>
        <authorList>
            <consortium name="The Broad Institute Genomics Platform"/>
            <consortium name="The Broad Institute Genome Sequencing Center for Infectious Disease"/>
            <person name="Wu L."/>
            <person name="Ma J."/>
        </authorList>
    </citation>
    <scope>NUCLEOTIDE SEQUENCE [LARGE SCALE GENOMIC DNA]</scope>
    <source>
        <strain evidence="6">KCTC 42195</strain>
    </source>
</reference>
<dbReference type="PROSITE" id="PS51257">
    <property type="entry name" value="PROKAR_LIPOPROTEIN"/>
    <property type="match status" value="1"/>
</dbReference>
<keyword evidence="2" id="KW-0175">Coiled coil</keyword>
<dbReference type="HAMAP" id="MF_02066">
    <property type="entry name" value="CpoB"/>
    <property type="match status" value="1"/>
</dbReference>
<accession>A0ABV7TUS4</accession>
<evidence type="ECO:0000313" key="5">
    <source>
        <dbReference type="EMBL" id="MFC3626529.1"/>
    </source>
</evidence>
<protein>
    <recommendedName>
        <fullName evidence="2">Cell division coordinator CpoB</fullName>
    </recommendedName>
</protein>
<keyword evidence="2" id="KW-0574">Periplasm</keyword>
<organism evidence="5 6">
    <name type="scientific">Vogesella amnigena</name>
    <dbReference type="NCBI Taxonomy" id="1507449"/>
    <lineage>
        <taxon>Bacteria</taxon>
        <taxon>Pseudomonadati</taxon>
        <taxon>Pseudomonadota</taxon>
        <taxon>Betaproteobacteria</taxon>
        <taxon>Neisseriales</taxon>
        <taxon>Chromobacteriaceae</taxon>
        <taxon>Vogesella</taxon>
    </lineage>
</organism>
<dbReference type="SUPFAM" id="SSF48452">
    <property type="entry name" value="TPR-like"/>
    <property type="match status" value="1"/>
</dbReference>
<comment type="function">
    <text evidence="2">Mediates coordination of peptidoglycan synthesis and outer membrane constriction during cell division.</text>
</comment>
<keyword evidence="2" id="KW-0132">Cell division</keyword>
<dbReference type="Proteomes" id="UP001595636">
    <property type="component" value="Unassembled WGS sequence"/>
</dbReference>